<organism evidence="5 6">
    <name type="scientific">Microlunatus panaciterrae</name>
    <dbReference type="NCBI Taxonomy" id="400768"/>
    <lineage>
        <taxon>Bacteria</taxon>
        <taxon>Bacillati</taxon>
        <taxon>Actinomycetota</taxon>
        <taxon>Actinomycetes</taxon>
        <taxon>Propionibacteriales</taxon>
        <taxon>Propionibacteriaceae</taxon>
        <taxon>Microlunatus</taxon>
    </lineage>
</organism>
<dbReference type="InterPro" id="IPR018356">
    <property type="entry name" value="Tscrpt_reg_HTH_DeoR_CS"/>
</dbReference>
<dbReference type="PANTHER" id="PTHR30363">
    <property type="entry name" value="HTH-TYPE TRANSCRIPTIONAL REGULATOR SRLR-RELATED"/>
    <property type="match status" value="1"/>
</dbReference>
<dbReference type="PRINTS" id="PR00037">
    <property type="entry name" value="HTHLACR"/>
</dbReference>
<dbReference type="InterPro" id="IPR001034">
    <property type="entry name" value="DeoR_HTH"/>
</dbReference>
<comment type="caution">
    <text evidence="5">The sequence shown here is derived from an EMBL/GenBank/DDBJ whole genome shotgun (WGS) entry which is preliminary data.</text>
</comment>
<dbReference type="Pfam" id="PF00455">
    <property type="entry name" value="DeoRC"/>
    <property type="match status" value="1"/>
</dbReference>
<proteinExistence type="predicted"/>
<dbReference type="PANTHER" id="PTHR30363:SF44">
    <property type="entry name" value="AGA OPERON TRANSCRIPTIONAL REPRESSOR-RELATED"/>
    <property type="match status" value="1"/>
</dbReference>
<protein>
    <submittedName>
        <fullName evidence="5">DeoR family transcriptional regulator of aga operon</fullName>
    </submittedName>
</protein>
<keyword evidence="3" id="KW-0804">Transcription</keyword>
<keyword evidence="6" id="KW-1185">Reference proteome</keyword>
<name>A0ABS2RHX8_9ACTN</name>
<dbReference type="Pfam" id="PF08220">
    <property type="entry name" value="HTH_DeoR"/>
    <property type="match status" value="1"/>
</dbReference>
<dbReference type="InterPro" id="IPR050313">
    <property type="entry name" value="Carb_Metab_HTH_regulators"/>
</dbReference>
<evidence type="ECO:0000259" key="4">
    <source>
        <dbReference type="PROSITE" id="PS51000"/>
    </source>
</evidence>
<dbReference type="Proteomes" id="UP000704762">
    <property type="component" value="Unassembled WGS sequence"/>
</dbReference>
<dbReference type="PROSITE" id="PS51000">
    <property type="entry name" value="HTH_DEOR_2"/>
    <property type="match status" value="1"/>
</dbReference>
<dbReference type="InterPro" id="IPR036390">
    <property type="entry name" value="WH_DNA-bd_sf"/>
</dbReference>
<evidence type="ECO:0000313" key="6">
    <source>
        <dbReference type="Proteomes" id="UP000704762"/>
    </source>
</evidence>
<dbReference type="SUPFAM" id="SSF100950">
    <property type="entry name" value="NagB/RpiA/CoA transferase-like"/>
    <property type="match status" value="1"/>
</dbReference>
<gene>
    <name evidence="5" type="ORF">JOE57_001098</name>
</gene>
<dbReference type="Gene3D" id="1.10.10.10">
    <property type="entry name" value="Winged helix-like DNA-binding domain superfamily/Winged helix DNA-binding domain"/>
    <property type="match status" value="1"/>
</dbReference>
<evidence type="ECO:0000256" key="1">
    <source>
        <dbReference type="ARBA" id="ARBA00023015"/>
    </source>
</evidence>
<dbReference type="PROSITE" id="PS00894">
    <property type="entry name" value="HTH_DEOR_1"/>
    <property type="match status" value="1"/>
</dbReference>
<dbReference type="Gene3D" id="3.40.50.1360">
    <property type="match status" value="1"/>
</dbReference>
<keyword evidence="1" id="KW-0805">Transcription regulation</keyword>
<dbReference type="RefSeq" id="WP_338041175.1">
    <property type="nucleotide sequence ID" value="NZ_BAAAQP010000011.1"/>
</dbReference>
<dbReference type="SMART" id="SM00420">
    <property type="entry name" value="HTH_DEOR"/>
    <property type="match status" value="1"/>
</dbReference>
<dbReference type="InterPro" id="IPR014036">
    <property type="entry name" value="DeoR-like_C"/>
</dbReference>
<feature type="domain" description="HTH deoR-type" evidence="4">
    <location>
        <begin position="10"/>
        <end position="65"/>
    </location>
</feature>
<dbReference type="SMART" id="SM01134">
    <property type="entry name" value="DeoRC"/>
    <property type="match status" value="1"/>
</dbReference>
<keyword evidence="2" id="KW-0238">DNA-binding</keyword>
<dbReference type="InterPro" id="IPR036388">
    <property type="entry name" value="WH-like_DNA-bd_sf"/>
</dbReference>
<accession>A0ABS2RHX8</accession>
<evidence type="ECO:0000256" key="3">
    <source>
        <dbReference type="ARBA" id="ARBA00023163"/>
    </source>
</evidence>
<reference evidence="5 6" key="1">
    <citation type="submission" date="2021-01" db="EMBL/GenBank/DDBJ databases">
        <title>Sequencing the genomes of 1000 actinobacteria strains.</title>
        <authorList>
            <person name="Klenk H.-P."/>
        </authorList>
    </citation>
    <scope>NUCLEOTIDE SEQUENCE [LARGE SCALE GENOMIC DNA]</scope>
    <source>
        <strain evidence="5 6">DSM 18662</strain>
    </source>
</reference>
<evidence type="ECO:0000256" key="2">
    <source>
        <dbReference type="ARBA" id="ARBA00023125"/>
    </source>
</evidence>
<dbReference type="EMBL" id="JAFBCF010000001">
    <property type="protein sequence ID" value="MBM7798177.1"/>
    <property type="molecule type" value="Genomic_DNA"/>
</dbReference>
<sequence>MSEQHLTMTRAERLAALLERLVAAGKIDVEPAADQFGVSAATIRRDLDHLADQQLLTRTHGGAVPNTTSYDLPLRYKSANRGEAKTRIAQRAVQMMWPGCTISLNGGTTTVEIARAIPTVEALRHGITVVTNAINIATELTVRPFIKIVVCGGVARPQSYELVGSIAAETLGRLSPDICFLGATGLDAEGGITTYDESEAAINRVMVTQAKRTVVVVDSSKIGTVGFCRICNVEEVSTILTDSNADPEAIARLRETGVEVIQA</sequence>
<dbReference type="SUPFAM" id="SSF46785">
    <property type="entry name" value="Winged helix' DNA-binding domain"/>
    <property type="match status" value="1"/>
</dbReference>
<evidence type="ECO:0000313" key="5">
    <source>
        <dbReference type="EMBL" id="MBM7798177.1"/>
    </source>
</evidence>
<dbReference type="InterPro" id="IPR037171">
    <property type="entry name" value="NagB/RpiA_transferase-like"/>
</dbReference>